<dbReference type="PRINTS" id="PR00081">
    <property type="entry name" value="GDHRDH"/>
</dbReference>
<evidence type="ECO:0000313" key="3">
    <source>
        <dbReference type="EMBL" id="CAA9473861.1"/>
    </source>
</evidence>
<dbReference type="Gene3D" id="3.40.50.720">
    <property type="entry name" value="NAD(P)-binding Rossmann-like Domain"/>
    <property type="match status" value="1"/>
</dbReference>
<dbReference type="NCBIfam" id="NF009389">
    <property type="entry name" value="PRK12748.1"/>
    <property type="match status" value="1"/>
</dbReference>
<dbReference type="InterPro" id="IPR002347">
    <property type="entry name" value="SDR_fam"/>
</dbReference>
<name>A0A6J4RL04_9ACTN</name>
<dbReference type="PANTHER" id="PTHR48107">
    <property type="entry name" value="NADPH-DEPENDENT ALDEHYDE REDUCTASE-LIKE PROTEIN, CHLOROPLASTIC-RELATED"/>
    <property type="match status" value="1"/>
</dbReference>
<dbReference type="PROSITE" id="PS00061">
    <property type="entry name" value="ADH_SHORT"/>
    <property type="match status" value="1"/>
</dbReference>
<reference evidence="3" key="1">
    <citation type="submission" date="2020-02" db="EMBL/GenBank/DDBJ databases">
        <authorList>
            <person name="Meier V. D."/>
        </authorList>
    </citation>
    <scope>NUCLEOTIDE SEQUENCE</scope>
    <source>
        <strain evidence="3">AVDCRST_MAG05</strain>
    </source>
</reference>
<dbReference type="InterPro" id="IPR036291">
    <property type="entry name" value="NAD(P)-bd_dom_sf"/>
</dbReference>
<dbReference type="InterPro" id="IPR020904">
    <property type="entry name" value="Sc_DH/Rdtase_CS"/>
</dbReference>
<comment type="similarity">
    <text evidence="1">Belongs to the short-chain dehydrogenases/reductases (SDR) family.</text>
</comment>
<keyword evidence="2 3" id="KW-0560">Oxidoreductase</keyword>
<evidence type="ECO:0000256" key="2">
    <source>
        <dbReference type="ARBA" id="ARBA00023002"/>
    </source>
</evidence>
<sequence length="280" mass="29889">MPEARDRPQERPARGTPEPFVRSEELRGRVAVVTGVGRRRGIGSAVCRALAARGADVALSYWKPYDRGMPWDPDEDEPRRLVGELGGAGVRAEAVEVDLSLAESPKELLDEVGERLGVPSILVNVAAHSTRDGYEGLDARTLDAHYAVNVRAMALLSVLFARRYPGGPGGRIVNFSSGQSLGPMEEELAYGMTKGAIEAFTKSLAAGVGHRGITVNAVNPGPTDTGWIPEGLKRELLPKFPSGRLGQPEDAARLVAFLAGDEAAWITGQTIHSEGGFVRS</sequence>
<dbReference type="EMBL" id="CADCVM010000090">
    <property type="protein sequence ID" value="CAA9473861.1"/>
    <property type="molecule type" value="Genomic_DNA"/>
</dbReference>
<evidence type="ECO:0000256" key="1">
    <source>
        <dbReference type="ARBA" id="ARBA00006484"/>
    </source>
</evidence>
<protein>
    <submittedName>
        <fullName evidence="3">3-oxoacyl-[acyl-carrier protein] reductase paralog</fullName>
        <ecNumber evidence="3">1.1.1.100</ecNumber>
    </submittedName>
</protein>
<dbReference type="EC" id="1.1.1.100" evidence="3"/>
<dbReference type="GO" id="GO:0004316">
    <property type="term" value="F:3-oxoacyl-[acyl-carrier-protein] reductase (NADPH) activity"/>
    <property type="evidence" value="ECO:0007669"/>
    <property type="project" value="UniProtKB-EC"/>
</dbReference>
<dbReference type="SUPFAM" id="SSF51735">
    <property type="entry name" value="NAD(P)-binding Rossmann-fold domains"/>
    <property type="match status" value="1"/>
</dbReference>
<dbReference type="Pfam" id="PF13561">
    <property type="entry name" value="adh_short_C2"/>
    <property type="match status" value="1"/>
</dbReference>
<gene>
    <name evidence="3" type="ORF">AVDCRST_MAG05-768</name>
</gene>
<dbReference type="CDD" id="cd05233">
    <property type="entry name" value="SDR_c"/>
    <property type="match status" value="1"/>
</dbReference>
<proteinExistence type="inferred from homology"/>
<dbReference type="PANTHER" id="PTHR48107:SF7">
    <property type="entry name" value="RE15974P"/>
    <property type="match status" value="1"/>
</dbReference>
<dbReference type="AlphaFoldDB" id="A0A6J4RL04"/>
<accession>A0A6J4RL04</accession>
<organism evidence="3">
    <name type="scientific">uncultured Rubrobacteraceae bacterium</name>
    <dbReference type="NCBI Taxonomy" id="349277"/>
    <lineage>
        <taxon>Bacteria</taxon>
        <taxon>Bacillati</taxon>
        <taxon>Actinomycetota</taxon>
        <taxon>Rubrobacteria</taxon>
        <taxon>Rubrobacterales</taxon>
        <taxon>Rubrobacteraceae</taxon>
        <taxon>environmental samples</taxon>
    </lineage>
</organism>